<evidence type="ECO:0000313" key="6">
    <source>
        <dbReference type="EMBL" id="MCW8088394.1"/>
    </source>
</evidence>
<comment type="caution">
    <text evidence="6">The sequence shown here is derived from an EMBL/GenBank/DDBJ whole genome shotgun (WGS) entry which is preliminary data.</text>
</comment>
<dbReference type="PANTHER" id="PTHR21496">
    <property type="entry name" value="FERREDOXIN-RELATED"/>
    <property type="match status" value="1"/>
</dbReference>
<evidence type="ECO:0000313" key="7">
    <source>
        <dbReference type="Proteomes" id="UP001526430"/>
    </source>
</evidence>
<dbReference type="CDD" id="cd03467">
    <property type="entry name" value="Rieske"/>
    <property type="match status" value="1"/>
</dbReference>
<keyword evidence="1" id="KW-0001">2Fe-2S</keyword>
<dbReference type="RefSeq" id="WP_301592621.1">
    <property type="nucleotide sequence ID" value="NZ_JAPFQI010000036.1"/>
</dbReference>
<keyword evidence="2" id="KW-0479">Metal-binding</keyword>
<sequence>MARHVVATTKEIPLGGRKLVEVAGRPVVVFNLDGEFFALLDRCPHKGGSLCAGTQTGLVESSGPGEYHYSRRGEIIRCPWHAWEFDIRTGKSRCDPRRMKVRTFPASVAPGAELLQAPPAATTFAVTVEGEYVLIEA</sequence>
<protein>
    <submittedName>
        <fullName evidence="6">Rieske (2Fe-2S) protein</fullName>
    </submittedName>
</protein>
<organism evidence="6 7">
    <name type="scientific">Sabulicella glaciei</name>
    <dbReference type="NCBI Taxonomy" id="2984948"/>
    <lineage>
        <taxon>Bacteria</taxon>
        <taxon>Pseudomonadati</taxon>
        <taxon>Pseudomonadota</taxon>
        <taxon>Alphaproteobacteria</taxon>
        <taxon>Acetobacterales</taxon>
        <taxon>Acetobacteraceae</taxon>
        <taxon>Sabulicella</taxon>
    </lineage>
</organism>
<dbReference type="Pfam" id="PF00355">
    <property type="entry name" value="Rieske"/>
    <property type="match status" value="1"/>
</dbReference>
<dbReference type="PROSITE" id="PS51296">
    <property type="entry name" value="RIESKE"/>
    <property type="match status" value="1"/>
</dbReference>
<dbReference type="Proteomes" id="UP001526430">
    <property type="component" value="Unassembled WGS sequence"/>
</dbReference>
<dbReference type="InterPro" id="IPR036922">
    <property type="entry name" value="Rieske_2Fe-2S_sf"/>
</dbReference>
<dbReference type="PANTHER" id="PTHR21496:SF23">
    <property type="entry name" value="3-PHENYLPROPIONATE_CINNAMIC ACID DIOXYGENASE FERREDOXIN SUBUNIT"/>
    <property type="match status" value="1"/>
</dbReference>
<keyword evidence="3" id="KW-0408">Iron</keyword>
<dbReference type="InterPro" id="IPR017941">
    <property type="entry name" value="Rieske_2Fe-2S"/>
</dbReference>
<evidence type="ECO:0000256" key="3">
    <source>
        <dbReference type="ARBA" id="ARBA00023004"/>
    </source>
</evidence>
<gene>
    <name evidence="6" type="ORF">OF850_22695</name>
</gene>
<dbReference type="EMBL" id="JAPFQI010000036">
    <property type="protein sequence ID" value="MCW8088394.1"/>
    <property type="molecule type" value="Genomic_DNA"/>
</dbReference>
<keyword evidence="7" id="KW-1185">Reference proteome</keyword>
<evidence type="ECO:0000256" key="4">
    <source>
        <dbReference type="ARBA" id="ARBA00023014"/>
    </source>
</evidence>
<keyword evidence="4" id="KW-0411">Iron-sulfur</keyword>
<reference evidence="6 7" key="1">
    <citation type="submission" date="2022-10" db="EMBL/GenBank/DDBJ databases">
        <title>Roseococcus glaciei nov., sp. nov., isolated from glacier.</title>
        <authorList>
            <person name="Liu Q."/>
            <person name="Xin Y.-H."/>
        </authorList>
    </citation>
    <scope>NUCLEOTIDE SEQUENCE [LARGE SCALE GENOMIC DNA]</scope>
    <source>
        <strain evidence="6 7">MDT2-1-1</strain>
    </source>
</reference>
<name>A0ABT3P1U9_9PROT</name>
<evidence type="ECO:0000256" key="2">
    <source>
        <dbReference type="ARBA" id="ARBA00022723"/>
    </source>
</evidence>
<dbReference type="SUPFAM" id="SSF50022">
    <property type="entry name" value="ISP domain"/>
    <property type="match status" value="1"/>
</dbReference>
<dbReference type="Gene3D" id="2.102.10.10">
    <property type="entry name" value="Rieske [2Fe-2S] iron-sulphur domain"/>
    <property type="match status" value="1"/>
</dbReference>
<proteinExistence type="predicted"/>
<feature type="domain" description="Rieske" evidence="5">
    <location>
        <begin position="4"/>
        <end position="115"/>
    </location>
</feature>
<evidence type="ECO:0000256" key="1">
    <source>
        <dbReference type="ARBA" id="ARBA00022714"/>
    </source>
</evidence>
<accession>A0ABT3P1U9</accession>
<evidence type="ECO:0000259" key="5">
    <source>
        <dbReference type="PROSITE" id="PS51296"/>
    </source>
</evidence>